<sequence>MSTEFTPEFELEGSIWFKSGNQNWGNPRRMALLAAILKHGSISAAAREINLSYKAAWDAVDTINNLSDEPLILRTTGGQRGGGAELTPRAQEILDLYQHLDEVHQRFMKRLARAKPGSQQNMKILQNMMVQTSARNNFVGTVSDVTLSEISAQVRIQVGKDLNIVSSITREAVETLGLTKGVQALAFIKSSSIIIGKNMDGIKMSARNVLKGKIVRLEHETVGAEVGLELPTGQNITATITAESMKRLELELGQEVVAMFKASSVLLGTLD</sequence>
<dbReference type="PIRSF" id="PIRSF005763">
    <property type="entry name" value="Txn_reg_ModE"/>
    <property type="match status" value="1"/>
</dbReference>
<dbReference type="SUPFAM" id="SSF46785">
    <property type="entry name" value="Winged helix' DNA-binding domain"/>
    <property type="match status" value="1"/>
</dbReference>
<keyword evidence="4" id="KW-0677">Repeat</keyword>
<comment type="similarity">
    <text evidence="1 5">Belongs to the ModE family.</text>
</comment>
<reference evidence="8" key="1">
    <citation type="journal article" date="2021" name="PeerJ">
        <title>Extensive microbial diversity within the chicken gut microbiome revealed by metagenomics and culture.</title>
        <authorList>
            <person name="Gilroy R."/>
            <person name="Ravi A."/>
            <person name="Getino M."/>
            <person name="Pursley I."/>
            <person name="Horton D.L."/>
            <person name="Alikhan N.F."/>
            <person name="Baker D."/>
            <person name="Gharbi K."/>
            <person name="Hall N."/>
            <person name="Watson M."/>
            <person name="Adriaenssens E.M."/>
            <person name="Foster-Nyarko E."/>
            <person name="Jarju S."/>
            <person name="Secka A."/>
            <person name="Antonio M."/>
            <person name="Oren A."/>
            <person name="Chaudhuri R.R."/>
            <person name="La Ragione R."/>
            <person name="Hildebrand F."/>
            <person name="Pallen M.J."/>
        </authorList>
    </citation>
    <scope>NUCLEOTIDE SEQUENCE</scope>
    <source>
        <strain evidence="8">9264</strain>
    </source>
</reference>
<dbReference type="InterPro" id="IPR005116">
    <property type="entry name" value="Transp-assoc_OB_typ1"/>
</dbReference>
<feature type="domain" description="Mop" evidence="7">
    <location>
        <begin position="131"/>
        <end position="197"/>
    </location>
</feature>
<organism evidence="8 9">
    <name type="scientific">Candidatus Paenalcaligenes intestinipullorum</name>
    <dbReference type="NCBI Taxonomy" id="2838718"/>
    <lineage>
        <taxon>Bacteria</taxon>
        <taxon>Pseudomonadati</taxon>
        <taxon>Pseudomonadota</taxon>
        <taxon>Betaproteobacteria</taxon>
        <taxon>Burkholderiales</taxon>
        <taxon>Alcaligenaceae</taxon>
        <taxon>Paenalcaligenes</taxon>
    </lineage>
</organism>
<dbReference type="InterPro" id="IPR036388">
    <property type="entry name" value="WH-like_DNA-bd_sf"/>
</dbReference>
<dbReference type="AlphaFoldDB" id="A0A9D2U6W6"/>
<dbReference type="InterPro" id="IPR051815">
    <property type="entry name" value="Molybdate_resp_trans_reg"/>
</dbReference>
<evidence type="ECO:0000259" key="7">
    <source>
        <dbReference type="PROSITE" id="PS51866"/>
    </source>
</evidence>
<keyword evidence="2 5" id="KW-0813">Transport</keyword>
<dbReference type="SUPFAM" id="SSF50331">
    <property type="entry name" value="MOP-like"/>
    <property type="match status" value="2"/>
</dbReference>
<dbReference type="Proteomes" id="UP000823889">
    <property type="component" value="Unassembled WGS sequence"/>
</dbReference>
<dbReference type="Pfam" id="PF00126">
    <property type="entry name" value="HTH_1"/>
    <property type="match status" value="1"/>
</dbReference>
<dbReference type="Gene3D" id="2.40.50.100">
    <property type="match status" value="2"/>
</dbReference>
<evidence type="ECO:0000313" key="8">
    <source>
        <dbReference type="EMBL" id="HJD43441.1"/>
    </source>
</evidence>
<evidence type="ECO:0000313" key="9">
    <source>
        <dbReference type="Proteomes" id="UP000823889"/>
    </source>
</evidence>
<evidence type="ECO:0000256" key="1">
    <source>
        <dbReference type="ARBA" id="ARBA00008110"/>
    </source>
</evidence>
<dbReference type="EMBL" id="DWUQ01000003">
    <property type="protein sequence ID" value="HJD43441.1"/>
    <property type="molecule type" value="Genomic_DNA"/>
</dbReference>
<accession>A0A9D2U6W6</accession>
<keyword evidence="3 5" id="KW-0500">Molybdenum</keyword>
<gene>
    <name evidence="8" type="ORF">H9906_00220</name>
</gene>
<dbReference type="InterPro" id="IPR036390">
    <property type="entry name" value="WH_DNA-bd_sf"/>
</dbReference>
<dbReference type="InterPro" id="IPR016462">
    <property type="entry name" value="ModE"/>
</dbReference>
<dbReference type="PROSITE" id="PS51866">
    <property type="entry name" value="MOP"/>
    <property type="match status" value="2"/>
</dbReference>
<proteinExistence type="inferred from homology"/>
<dbReference type="PANTHER" id="PTHR30432">
    <property type="entry name" value="TRANSCRIPTIONAL REGULATOR MODE"/>
    <property type="match status" value="1"/>
</dbReference>
<dbReference type="GO" id="GO:0030151">
    <property type="term" value="F:molybdenum ion binding"/>
    <property type="evidence" value="ECO:0007669"/>
    <property type="project" value="UniProtKB-UniRule"/>
</dbReference>
<dbReference type="GO" id="GO:0003700">
    <property type="term" value="F:DNA-binding transcription factor activity"/>
    <property type="evidence" value="ECO:0007669"/>
    <property type="project" value="InterPro"/>
</dbReference>
<dbReference type="InterPro" id="IPR000847">
    <property type="entry name" value="LysR_HTH_N"/>
</dbReference>
<dbReference type="NCBIfam" id="TIGR00638">
    <property type="entry name" value="Mop"/>
    <property type="match status" value="2"/>
</dbReference>
<evidence type="ECO:0000256" key="6">
    <source>
        <dbReference type="PIRSR" id="PIRSR005763-1"/>
    </source>
</evidence>
<evidence type="ECO:0000256" key="5">
    <source>
        <dbReference type="PIRNR" id="PIRNR005763"/>
    </source>
</evidence>
<name>A0A9D2U6W6_9BURK</name>
<feature type="region of interest" description="Required for dimer formation and molybdate binding" evidence="6">
    <location>
        <begin position="132"/>
        <end position="140"/>
    </location>
</feature>
<dbReference type="InterPro" id="IPR008995">
    <property type="entry name" value="Mo/tungstate-bd_C_term_dom"/>
</dbReference>
<protein>
    <submittedName>
        <fullName evidence="8">TOBE domain-containing protein</fullName>
    </submittedName>
</protein>
<dbReference type="Gene3D" id="1.10.10.10">
    <property type="entry name" value="Winged helix-like DNA-binding domain superfamily/Winged helix DNA-binding domain"/>
    <property type="match status" value="1"/>
</dbReference>
<dbReference type="PANTHER" id="PTHR30432:SF1">
    <property type="entry name" value="DNA-BINDING TRANSCRIPTIONAL DUAL REGULATOR MODE"/>
    <property type="match status" value="1"/>
</dbReference>
<reference evidence="8" key="2">
    <citation type="submission" date="2021-04" db="EMBL/GenBank/DDBJ databases">
        <authorList>
            <person name="Gilroy R."/>
        </authorList>
    </citation>
    <scope>NUCLEOTIDE SEQUENCE</scope>
    <source>
        <strain evidence="8">9264</strain>
    </source>
</reference>
<evidence type="ECO:0000256" key="4">
    <source>
        <dbReference type="ARBA" id="ARBA00022737"/>
    </source>
</evidence>
<dbReference type="Pfam" id="PF03459">
    <property type="entry name" value="TOBE"/>
    <property type="match status" value="2"/>
</dbReference>
<comment type="caution">
    <text evidence="8">The sequence shown here is derived from an EMBL/GenBank/DDBJ whole genome shotgun (WGS) entry which is preliminary data.</text>
</comment>
<dbReference type="GO" id="GO:0015689">
    <property type="term" value="P:molybdate ion transport"/>
    <property type="evidence" value="ECO:0007669"/>
    <property type="project" value="UniProtKB-UniRule"/>
</dbReference>
<evidence type="ECO:0000256" key="3">
    <source>
        <dbReference type="ARBA" id="ARBA00022505"/>
    </source>
</evidence>
<dbReference type="InterPro" id="IPR004606">
    <property type="entry name" value="Mop_domain"/>
</dbReference>
<evidence type="ECO:0000256" key="2">
    <source>
        <dbReference type="ARBA" id="ARBA00022448"/>
    </source>
</evidence>
<feature type="domain" description="Mop" evidence="7">
    <location>
        <begin position="203"/>
        <end position="269"/>
    </location>
</feature>